<reference evidence="1" key="1">
    <citation type="submission" date="2014-12" db="EMBL/GenBank/DDBJ databases">
        <authorList>
            <person name="Hall J."/>
        </authorList>
    </citation>
    <scope>NUCLEOTIDE SEQUENCE [LARGE SCALE GENOMIC DNA]</scope>
    <source>
        <strain evidence="1">SBW25</strain>
        <plasmid evidence="1">pQBR57</plasmid>
    </source>
</reference>
<sequence>MANQKGSRYILGHLSYSEIAGIKDGEEAVVVLNPLEPKARYEVSKNVKGAFSRVGRSCVVSTQMILMQSEPGTFKEGRILTITANGNAAPIQPHEDEPSVDCPAAGEVSAPASLDTCLATAAILQDQIHKLFVGANPFLGELIAPELEKIVSLNKALERWKSMSE</sequence>
<dbReference type="EMBL" id="LN713926">
    <property type="protein sequence ID" value="CEK42279.1"/>
    <property type="molecule type" value="Genomic_DNA"/>
</dbReference>
<gene>
    <name evidence="1" type="ORF">PQBR57_0326</name>
</gene>
<name>A0A0G4E529_PSEFS</name>
<protein>
    <submittedName>
        <fullName evidence="1">Uncharacterized protein</fullName>
    </submittedName>
</protein>
<dbReference type="RefSeq" id="WP_192963444.1">
    <property type="nucleotide sequence ID" value="NZ_LN713926.1"/>
</dbReference>
<proteinExistence type="predicted"/>
<keyword evidence="1" id="KW-0614">Plasmid</keyword>
<evidence type="ECO:0000313" key="1">
    <source>
        <dbReference type="EMBL" id="CEK42279.1"/>
    </source>
</evidence>
<geneLocation type="plasmid" evidence="1">
    <name>pQBR57</name>
</geneLocation>
<reference evidence="1" key="2">
    <citation type="submission" date="2015-06" db="EMBL/GenBank/DDBJ databases">
        <title>Environmentally co-occuring mercury resistance plasmids are genetically and phenotypically diverse and confer variable context-dependent fitness effects.</title>
        <authorList>
            <person name="Hall J.P.J."/>
            <person name="Harrison E."/>
            <person name="Lilley A.K."/>
            <person name="Paterson S."/>
            <person name="Spiers A.J."/>
            <person name="Brockhurst M.A."/>
        </authorList>
    </citation>
    <scope>NUCLEOTIDE SEQUENCE [LARGE SCALE GENOMIC DNA]</scope>
    <source>
        <strain evidence="1">SBW25</strain>
        <plasmid evidence="1">pQBR57</plasmid>
    </source>
</reference>
<organism evidence="1">
    <name type="scientific">Pseudomonas fluorescens (strain SBW25)</name>
    <dbReference type="NCBI Taxonomy" id="216595"/>
    <lineage>
        <taxon>Bacteria</taxon>
        <taxon>Pseudomonadati</taxon>
        <taxon>Pseudomonadota</taxon>
        <taxon>Gammaproteobacteria</taxon>
        <taxon>Pseudomonadales</taxon>
        <taxon>Pseudomonadaceae</taxon>
        <taxon>Pseudomonas</taxon>
    </lineage>
</organism>
<accession>A0A0G4E529</accession>
<dbReference type="AlphaFoldDB" id="A0A0G4E529"/>